<keyword evidence="6" id="KW-0963">Cytoplasm</keyword>
<gene>
    <name evidence="10" type="ORF">PDE_02818</name>
</gene>
<sequence>MRPHGGNVDSSYRAAAGLKRANLGGHLLSTFNKPKEKENGPKPDTSDSAVQALSLSSDAEELSDLDSADMLSESEFELLDARKSTSKTQDSTPLGPNSSIGDHARFKVTREPAIDDEPLSTEEEISDRDLDFQIPKKRPALETYEEKKRSGRGRDVANESDGESLVFHSSWRSQSSQRSKRVKRNMYGSNPKIRVPKYVARPSASPGMGSSQSESSDYKDSRKENIDKTGSSTTDGGMSTTRKLKPSSPKLAQSSSGSKISTTPPIDSNPSSSFAISSFKEPLSLDLDEDDDSGLSSLSSPPSSLASEPDEPRPALCPMCKKEVDPQQLELFLAQPKQRVREQERFCASHQQGSVEKEWEAQGLPSINWDTFDRRIQTHFASLERLLIPDCTSYYRNILEETLKTGKAQNFRLTLAGDGIETISCGYYGTKGSGKMLQALTDRFAVKLRRLATSDRIVKQAGVVGYTQSVLVPELAVRLVKEDMRVSDDAARQILRESIGLGEKMNPATDDDIPIPDDLAASFEDGI</sequence>
<dbReference type="SMART" id="SM01312">
    <property type="entry name" value="RTC4"/>
    <property type="match status" value="1"/>
</dbReference>
<keyword evidence="7" id="KW-0539">Nucleus</keyword>
<dbReference type="PANTHER" id="PTHR41391">
    <property type="entry name" value="RESTRICTION OF TELOMERE CAPPING PROTEIN 4"/>
    <property type="match status" value="1"/>
</dbReference>
<comment type="subcellular location">
    <subcellularLocation>
        <location evidence="3">Cytoplasm</location>
    </subcellularLocation>
    <subcellularLocation>
        <location evidence="2">Nucleus</location>
    </subcellularLocation>
</comment>
<feature type="region of interest" description="Disordered" evidence="8">
    <location>
        <begin position="79"/>
        <end position="316"/>
    </location>
</feature>
<dbReference type="InterPro" id="IPR039024">
    <property type="entry name" value="RTC4"/>
</dbReference>
<comment type="similarity">
    <text evidence="4">Belongs to the RTC4 family.</text>
</comment>
<evidence type="ECO:0000313" key="10">
    <source>
        <dbReference type="EMBL" id="EPS27874.1"/>
    </source>
</evidence>
<dbReference type="HOGENOM" id="CLU_034020_0_0_1"/>
<evidence type="ECO:0000256" key="8">
    <source>
        <dbReference type="SAM" id="MobiDB-lite"/>
    </source>
</evidence>
<dbReference type="Proteomes" id="UP000019376">
    <property type="component" value="Unassembled WGS sequence"/>
</dbReference>
<dbReference type="GO" id="GO:0005634">
    <property type="term" value="C:nucleus"/>
    <property type="evidence" value="ECO:0007669"/>
    <property type="project" value="UniProtKB-SubCell"/>
</dbReference>
<dbReference type="STRING" id="933388.S7ZCA4"/>
<reference evidence="10 11" key="1">
    <citation type="journal article" date="2013" name="PLoS ONE">
        <title>Genomic and secretomic analyses reveal unique features of the lignocellulolytic enzyme system of Penicillium decumbens.</title>
        <authorList>
            <person name="Liu G."/>
            <person name="Zhang L."/>
            <person name="Wei X."/>
            <person name="Zou G."/>
            <person name="Qin Y."/>
            <person name="Ma L."/>
            <person name="Li J."/>
            <person name="Zheng H."/>
            <person name="Wang S."/>
            <person name="Wang C."/>
            <person name="Xun L."/>
            <person name="Zhao G.-P."/>
            <person name="Zhou Z."/>
            <person name="Qu Y."/>
        </authorList>
    </citation>
    <scope>NUCLEOTIDE SEQUENCE [LARGE SCALE GENOMIC DNA]</scope>
    <source>
        <strain evidence="11">114-2 / CGMCC 5302</strain>
    </source>
</reference>
<evidence type="ECO:0000256" key="2">
    <source>
        <dbReference type="ARBA" id="ARBA00004123"/>
    </source>
</evidence>
<evidence type="ECO:0000256" key="7">
    <source>
        <dbReference type="ARBA" id="ARBA00023242"/>
    </source>
</evidence>
<dbReference type="GO" id="GO:0005737">
    <property type="term" value="C:cytoplasm"/>
    <property type="evidence" value="ECO:0007669"/>
    <property type="project" value="UniProtKB-SubCell"/>
</dbReference>
<dbReference type="EMBL" id="KB644410">
    <property type="protein sequence ID" value="EPS27874.1"/>
    <property type="molecule type" value="Genomic_DNA"/>
</dbReference>
<feature type="region of interest" description="Disordered" evidence="8">
    <location>
        <begin position="26"/>
        <end position="50"/>
    </location>
</feature>
<dbReference type="OrthoDB" id="128308at2759"/>
<feature type="compositionally biased region" description="Low complexity" evidence="8">
    <location>
        <begin position="202"/>
        <end position="215"/>
    </location>
</feature>
<comment type="function">
    <text evidence="1">May be involved in a process influencing telomere capping.</text>
</comment>
<evidence type="ECO:0000256" key="4">
    <source>
        <dbReference type="ARBA" id="ARBA00009461"/>
    </source>
</evidence>
<feature type="compositionally biased region" description="Low complexity" evidence="8">
    <location>
        <begin position="268"/>
        <end position="285"/>
    </location>
</feature>
<dbReference type="PANTHER" id="PTHR41391:SF1">
    <property type="entry name" value="RESTRICTION OF TELOMERE CAPPING PROTEIN 4"/>
    <property type="match status" value="1"/>
</dbReference>
<dbReference type="AlphaFoldDB" id="S7ZCA4"/>
<evidence type="ECO:0000256" key="6">
    <source>
        <dbReference type="ARBA" id="ARBA00022490"/>
    </source>
</evidence>
<feature type="compositionally biased region" description="Low complexity" evidence="8">
    <location>
        <begin position="229"/>
        <end position="241"/>
    </location>
</feature>
<accession>S7ZCA4</accession>
<protein>
    <recommendedName>
        <fullName evidence="5">Restriction of telomere capping protein 4</fullName>
    </recommendedName>
</protein>
<organism evidence="10 11">
    <name type="scientific">Penicillium oxalicum (strain 114-2 / CGMCC 5302)</name>
    <name type="common">Penicillium decumbens</name>
    <dbReference type="NCBI Taxonomy" id="933388"/>
    <lineage>
        <taxon>Eukaryota</taxon>
        <taxon>Fungi</taxon>
        <taxon>Dikarya</taxon>
        <taxon>Ascomycota</taxon>
        <taxon>Pezizomycotina</taxon>
        <taxon>Eurotiomycetes</taxon>
        <taxon>Eurotiomycetidae</taxon>
        <taxon>Eurotiales</taxon>
        <taxon>Aspergillaceae</taxon>
        <taxon>Penicillium</taxon>
    </lineage>
</organism>
<proteinExistence type="inferred from homology"/>
<evidence type="ECO:0000256" key="3">
    <source>
        <dbReference type="ARBA" id="ARBA00004496"/>
    </source>
</evidence>
<dbReference type="Pfam" id="PF14474">
    <property type="entry name" value="RTC4"/>
    <property type="match status" value="1"/>
</dbReference>
<dbReference type="eggNOG" id="ENOG502SEU0">
    <property type="taxonomic scope" value="Eukaryota"/>
</dbReference>
<dbReference type="InterPro" id="IPR028094">
    <property type="entry name" value="RTC4_C"/>
</dbReference>
<evidence type="ECO:0000259" key="9">
    <source>
        <dbReference type="SMART" id="SM01312"/>
    </source>
</evidence>
<evidence type="ECO:0000256" key="1">
    <source>
        <dbReference type="ARBA" id="ARBA00002738"/>
    </source>
</evidence>
<feature type="compositionally biased region" description="Low complexity" evidence="8">
    <location>
        <begin position="294"/>
        <end position="307"/>
    </location>
</feature>
<name>S7ZCA4_PENO1</name>
<feature type="compositionally biased region" description="Basic and acidic residues" evidence="8">
    <location>
        <begin position="144"/>
        <end position="157"/>
    </location>
</feature>
<feature type="compositionally biased region" description="Acidic residues" evidence="8">
    <location>
        <begin position="114"/>
        <end position="126"/>
    </location>
</feature>
<keyword evidence="11" id="KW-1185">Reference proteome</keyword>
<evidence type="ECO:0000256" key="5">
    <source>
        <dbReference type="ARBA" id="ARBA00015162"/>
    </source>
</evidence>
<evidence type="ECO:0000313" key="11">
    <source>
        <dbReference type="Proteomes" id="UP000019376"/>
    </source>
</evidence>
<feature type="compositionally biased region" description="Basic and acidic residues" evidence="8">
    <location>
        <begin position="102"/>
        <end position="113"/>
    </location>
</feature>
<feature type="domain" description="Restriction of telomere capping protein 4 C-terminal" evidence="9">
    <location>
        <begin position="386"/>
        <end position="508"/>
    </location>
</feature>
<feature type="compositionally biased region" description="Polar residues" evidence="8">
    <location>
        <begin position="250"/>
        <end position="266"/>
    </location>
</feature>
<feature type="compositionally biased region" description="Basic and acidic residues" evidence="8">
    <location>
        <begin position="33"/>
        <end position="45"/>
    </location>
</feature>
<feature type="compositionally biased region" description="Basic and acidic residues" evidence="8">
    <location>
        <begin position="216"/>
        <end position="227"/>
    </location>
</feature>
<feature type="compositionally biased region" description="Polar residues" evidence="8">
    <location>
        <begin position="86"/>
        <end position="100"/>
    </location>
</feature>